<proteinExistence type="predicted"/>
<evidence type="ECO:0000313" key="2">
    <source>
        <dbReference type="Proteomes" id="UP001140087"/>
    </source>
</evidence>
<sequence>MRYLLAGALLGGGWLFAAAAIDAACPSYTDYSAEPHGPYSVGASRIPSMRPAVQCRTFQSAAVERAIEDVTAAIADPDWKQLFANIFPNTLDTTVAWHDSNATGPFTFLVTGDITAQWIRDSANQLLPYVPYAGRDAGLARLVLGLVNMQAEELLGNPFGNAFQPPPRSGLRPAENGIAVDLEVVPPFDNATVFEAKFEIDSFASFLQISTAYWRATGSHAFVASPAWAPAVARILDIARQLQQPTYVDGKLTAPLVEYTRLTDVASETQFGGGRGNPVRRTGMVRTLFRPSDDAAILPFLVPANAFLAVELQGLGEMLQEIAALPSLAAEALALAREIRAGVWRFGTVVHPTHGRVFAYEVDGYGSVLVMDDANGPALLSLPYLGFVAADDPVYQNTRRMVLSPDNPWYFAGPYIHGVGSPHTGFSKVWPMAVAMQGLTSTSRAEVRECLRQLKASTSGLGLIHESVSVADEADYTRSWFAWANSLTSQLVIDAVARFPGIL</sequence>
<name>A0ACC1KTG2_9FUNG</name>
<dbReference type="Proteomes" id="UP001140087">
    <property type="component" value="Unassembled WGS sequence"/>
</dbReference>
<protein>
    <submittedName>
        <fullName evidence="1">Uncharacterized protein</fullName>
    </submittedName>
</protein>
<accession>A0ACC1KTG2</accession>
<reference evidence="1" key="1">
    <citation type="submission" date="2022-07" db="EMBL/GenBank/DDBJ databases">
        <title>Phylogenomic reconstructions and comparative analyses of Kickxellomycotina fungi.</title>
        <authorList>
            <person name="Reynolds N.K."/>
            <person name="Stajich J.E."/>
            <person name="Barry K."/>
            <person name="Grigoriev I.V."/>
            <person name="Crous P."/>
            <person name="Smith M.E."/>
        </authorList>
    </citation>
    <scope>NUCLEOTIDE SEQUENCE</scope>
    <source>
        <strain evidence="1">BCRC 34780</strain>
    </source>
</reference>
<dbReference type="EMBL" id="JANBUN010002383">
    <property type="protein sequence ID" value="KAJ2794779.1"/>
    <property type="molecule type" value="Genomic_DNA"/>
</dbReference>
<evidence type="ECO:0000313" key="1">
    <source>
        <dbReference type="EMBL" id="KAJ2794779.1"/>
    </source>
</evidence>
<organism evidence="1 2">
    <name type="scientific">Coemansia helicoidea</name>
    <dbReference type="NCBI Taxonomy" id="1286919"/>
    <lineage>
        <taxon>Eukaryota</taxon>
        <taxon>Fungi</taxon>
        <taxon>Fungi incertae sedis</taxon>
        <taxon>Zoopagomycota</taxon>
        <taxon>Kickxellomycotina</taxon>
        <taxon>Kickxellomycetes</taxon>
        <taxon>Kickxellales</taxon>
        <taxon>Kickxellaceae</taxon>
        <taxon>Coemansia</taxon>
    </lineage>
</organism>
<gene>
    <name evidence="1" type="ORF">H4R21_005367</name>
</gene>
<comment type="caution">
    <text evidence="1">The sequence shown here is derived from an EMBL/GenBank/DDBJ whole genome shotgun (WGS) entry which is preliminary data.</text>
</comment>
<keyword evidence="2" id="KW-1185">Reference proteome</keyword>